<reference evidence="2 3" key="1">
    <citation type="submission" date="2014-02" db="EMBL/GenBank/DDBJ databases">
        <authorList>
            <person name="Sears C."/>
            <person name="Carroll K."/>
            <person name="Sack B.R."/>
            <person name="Qadri F."/>
            <person name="Myers L.L."/>
            <person name="Chung G.-T."/>
            <person name="Escheverria P."/>
            <person name="Fraser C.M."/>
            <person name="Sadzewicz L."/>
            <person name="Shefchek K.A."/>
            <person name="Tallon L."/>
            <person name="Das S.P."/>
            <person name="Daugherty S."/>
            <person name="Mongodin E.F."/>
        </authorList>
    </citation>
    <scope>NUCLEOTIDE SEQUENCE [LARGE SCALE GENOMIC DNA]</scope>
    <source>
        <strain evidence="3">3998T(B)3</strain>
    </source>
</reference>
<name>A0A015U3G3_BACFG</name>
<sequence>MLTSFGANVPVFWSECLLLFCKSPALHHSKPGFRGRKARLSSVFSSGSPVLEKECVSPKSDYPSF</sequence>
<dbReference type="AlphaFoldDB" id="A0A015U3G3"/>
<dbReference type="PATRIC" id="fig|1339316.3.peg.1904"/>
<dbReference type="EMBL" id="JGDB01000060">
    <property type="protein sequence ID" value="EXY91274.1"/>
    <property type="molecule type" value="Genomic_DNA"/>
</dbReference>
<comment type="caution">
    <text evidence="2">The sequence shown here is derived from an EMBL/GenBank/DDBJ whole genome shotgun (WGS) entry which is preliminary data.</text>
</comment>
<evidence type="ECO:0000256" key="1">
    <source>
        <dbReference type="SAM" id="MobiDB-lite"/>
    </source>
</evidence>
<protein>
    <submittedName>
        <fullName evidence="2">Uncharacterized protein</fullName>
    </submittedName>
</protein>
<proteinExistence type="predicted"/>
<evidence type="ECO:0000313" key="3">
    <source>
        <dbReference type="Proteomes" id="UP000020773"/>
    </source>
</evidence>
<feature type="region of interest" description="Disordered" evidence="1">
    <location>
        <begin position="43"/>
        <end position="65"/>
    </location>
</feature>
<evidence type="ECO:0000313" key="2">
    <source>
        <dbReference type="EMBL" id="EXY91274.1"/>
    </source>
</evidence>
<organism evidence="2 3">
    <name type="scientific">Bacteroides fragilis str. 3998T(B)3</name>
    <dbReference type="NCBI Taxonomy" id="1339316"/>
    <lineage>
        <taxon>Bacteria</taxon>
        <taxon>Pseudomonadati</taxon>
        <taxon>Bacteroidota</taxon>
        <taxon>Bacteroidia</taxon>
        <taxon>Bacteroidales</taxon>
        <taxon>Bacteroidaceae</taxon>
        <taxon>Bacteroides</taxon>
    </lineage>
</organism>
<gene>
    <name evidence="2" type="ORF">M125_1973</name>
</gene>
<dbReference type="Proteomes" id="UP000020773">
    <property type="component" value="Unassembled WGS sequence"/>
</dbReference>
<accession>A0A015U3G3</accession>